<dbReference type="EMBL" id="JAIWYP010000009">
    <property type="protein sequence ID" value="KAH3778817.1"/>
    <property type="molecule type" value="Genomic_DNA"/>
</dbReference>
<reference evidence="2" key="2">
    <citation type="submission" date="2020-11" db="EMBL/GenBank/DDBJ databases">
        <authorList>
            <person name="McCartney M.A."/>
            <person name="Auch B."/>
            <person name="Kono T."/>
            <person name="Mallez S."/>
            <person name="Becker A."/>
            <person name="Gohl D.M."/>
            <person name="Silverstein K.A.T."/>
            <person name="Koren S."/>
            <person name="Bechman K.B."/>
            <person name="Herman A."/>
            <person name="Abrahante J.E."/>
            <person name="Garbe J."/>
        </authorList>
    </citation>
    <scope>NUCLEOTIDE SEQUENCE</scope>
    <source>
        <strain evidence="2">Duluth1</strain>
        <tissue evidence="2">Whole animal</tissue>
    </source>
</reference>
<evidence type="ECO:0000313" key="3">
    <source>
        <dbReference type="Proteomes" id="UP000828390"/>
    </source>
</evidence>
<proteinExistence type="predicted"/>
<protein>
    <submittedName>
        <fullName evidence="2">Uncharacterized protein</fullName>
    </submittedName>
</protein>
<accession>A0A9D4EIW6</accession>
<dbReference type="Proteomes" id="UP000828390">
    <property type="component" value="Unassembled WGS sequence"/>
</dbReference>
<feature type="chain" id="PRO_5038584256" evidence="1">
    <location>
        <begin position="24"/>
        <end position="111"/>
    </location>
</feature>
<keyword evidence="1" id="KW-0732">Signal</keyword>
<evidence type="ECO:0000256" key="1">
    <source>
        <dbReference type="SAM" id="SignalP"/>
    </source>
</evidence>
<sequence length="111" mass="12232">MRAGWRAGGLAGGLAGWLAGWRAGGTSLPSKKFTDRLIWSLRLPVKLEHFDALCSTGHLINDSKGRAGAFDTVLHQRLLLNLENYGIRGNLLSWISYFLTCREMCVVVDGE</sequence>
<gene>
    <name evidence="2" type="ORF">DPMN_180289</name>
</gene>
<reference evidence="2" key="1">
    <citation type="journal article" date="2019" name="bioRxiv">
        <title>The Genome of the Zebra Mussel, Dreissena polymorpha: A Resource for Invasive Species Research.</title>
        <authorList>
            <person name="McCartney M.A."/>
            <person name="Auch B."/>
            <person name="Kono T."/>
            <person name="Mallez S."/>
            <person name="Zhang Y."/>
            <person name="Obille A."/>
            <person name="Becker A."/>
            <person name="Abrahante J.E."/>
            <person name="Garbe J."/>
            <person name="Badalamenti J.P."/>
            <person name="Herman A."/>
            <person name="Mangelson H."/>
            <person name="Liachko I."/>
            <person name="Sullivan S."/>
            <person name="Sone E.D."/>
            <person name="Koren S."/>
            <person name="Silverstein K.A.T."/>
            <person name="Beckman K.B."/>
            <person name="Gohl D.M."/>
        </authorList>
    </citation>
    <scope>NUCLEOTIDE SEQUENCE</scope>
    <source>
        <strain evidence="2">Duluth1</strain>
        <tissue evidence="2">Whole animal</tissue>
    </source>
</reference>
<feature type="signal peptide" evidence="1">
    <location>
        <begin position="1"/>
        <end position="23"/>
    </location>
</feature>
<organism evidence="2 3">
    <name type="scientific">Dreissena polymorpha</name>
    <name type="common">Zebra mussel</name>
    <name type="synonym">Mytilus polymorpha</name>
    <dbReference type="NCBI Taxonomy" id="45954"/>
    <lineage>
        <taxon>Eukaryota</taxon>
        <taxon>Metazoa</taxon>
        <taxon>Spiralia</taxon>
        <taxon>Lophotrochozoa</taxon>
        <taxon>Mollusca</taxon>
        <taxon>Bivalvia</taxon>
        <taxon>Autobranchia</taxon>
        <taxon>Heteroconchia</taxon>
        <taxon>Euheterodonta</taxon>
        <taxon>Imparidentia</taxon>
        <taxon>Neoheterodontei</taxon>
        <taxon>Myida</taxon>
        <taxon>Dreissenoidea</taxon>
        <taxon>Dreissenidae</taxon>
        <taxon>Dreissena</taxon>
    </lineage>
</organism>
<comment type="caution">
    <text evidence="2">The sequence shown here is derived from an EMBL/GenBank/DDBJ whole genome shotgun (WGS) entry which is preliminary data.</text>
</comment>
<dbReference type="AlphaFoldDB" id="A0A9D4EIW6"/>
<evidence type="ECO:0000313" key="2">
    <source>
        <dbReference type="EMBL" id="KAH3778817.1"/>
    </source>
</evidence>
<keyword evidence="3" id="KW-1185">Reference proteome</keyword>
<name>A0A9D4EIW6_DREPO</name>